<organism evidence="1 2">
    <name type="scientific">Cichorium intybus</name>
    <name type="common">Chicory</name>
    <dbReference type="NCBI Taxonomy" id="13427"/>
    <lineage>
        <taxon>Eukaryota</taxon>
        <taxon>Viridiplantae</taxon>
        <taxon>Streptophyta</taxon>
        <taxon>Embryophyta</taxon>
        <taxon>Tracheophyta</taxon>
        <taxon>Spermatophyta</taxon>
        <taxon>Magnoliopsida</taxon>
        <taxon>eudicotyledons</taxon>
        <taxon>Gunneridae</taxon>
        <taxon>Pentapetalae</taxon>
        <taxon>asterids</taxon>
        <taxon>campanulids</taxon>
        <taxon>Asterales</taxon>
        <taxon>Asteraceae</taxon>
        <taxon>Cichorioideae</taxon>
        <taxon>Cichorieae</taxon>
        <taxon>Cichoriinae</taxon>
        <taxon>Cichorium</taxon>
    </lineage>
</organism>
<name>A0ACB9G2U2_CICIN</name>
<protein>
    <submittedName>
        <fullName evidence="1">Uncharacterized protein</fullName>
    </submittedName>
</protein>
<reference evidence="1 2" key="2">
    <citation type="journal article" date="2022" name="Mol. Ecol. Resour.">
        <title>The genomes of chicory, endive, great burdock and yacon provide insights into Asteraceae paleo-polyploidization history and plant inulin production.</title>
        <authorList>
            <person name="Fan W."/>
            <person name="Wang S."/>
            <person name="Wang H."/>
            <person name="Wang A."/>
            <person name="Jiang F."/>
            <person name="Liu H."/>
            <person name="Zhao H."/>
            <person name="Xu D."/>
            <person name="Zhang Y."/>
        </authorList>
    </citation>
    <scope>NUCLEOTIDE SEQUENCE [LARGE SCALE GENOMIC DNA]</scope>
    <source>
        <strain evidence="2">cv. Punajuju</strain>
        <tissue evidence="1">Leaves</tissue>
    </source>
</reference>
<evidence type="ECO:0000313" key="1">
    <source>
        <dbReference type="EMBL" id="KAI3777954.1"/>
    </source>
</evidence>
<evidence type="ECO:0000313" key="2">
    <source>
        <dbReference type="Proteomes" id="UP001055811"/>
    </source>
</evidence>
<accession>A0ACB9G2U2</accession>
<dbReference type="EMBL" id="CM042010">
    <property type="protein sequence ID" value="KAI3777954.1"/>
    <property type="molecule type" value="Genomic_DNA"/>
</dbReference>
<dbReference type="Proteomes" id="UP001055811">
    <property type="component" value="Linkage Group LG02"/>
</dbReference>
<keyword evidence="2" id="KW-1185">Reference proteome</keyword>
<gene>
    <name evidence="1" type="ORF">L2E82_06853</name>
</gene>
<reference evidence="2" key="1">
    <citation type="journal article" date="2022" name="Mol. Ecol. Resour.">
        <title>The genomes of chicory, endive, great burdock and yacon provide insights into Asteraceae palaeo-polyploidization history and plant inulin production.</title>
        <authorList>
            <person name="Fan W."/>
            <person name="Wang S."/>
            <person name="Wang H."/>
            <person name="Wang A."/>
            <person name="Jiang F."/>
            <person name="Liu H."/>
            <person name="Zhao H."/>
            <person name="Xu D."/>
            <person name="Zhang Y."/>
        </authorList>
    </citation>
    <scope>NUCLEOTIDE SEQUENCE [LARGE SCALE GENOMIC DNA]</scope>
    <source>
        <strain evidence="2">cv. Punajuju</strain>
    </source>
</reference>
<proteinExistence type="predicted"/>
<sequence length="70" mass="7879">MFIVVLVSRLMAVPDVTFLQVLLPSRTSVISGKNLCDALCDSTEVLYEFVLYFHFISSLSLLCSINMLDF</sequence>
<comment type="caution">
    <text evidence="1">The sequence shown here is derived from an EMBL/GenBank/DDBJ whole genome shotgun (WGS) entry which is preliminary data.</text>
</comment>